<organism evidence="8 9">
    <name type="scientific">Actinomycetospora corticicola</name>
    <dbReference type="NCBI Taxonomy" id="663602"/>
    <lineage>
        <taxon>Bacteria</taxon>
        <taxon>Bacillati</taxon>
        <taxon>Actinomycetota</taxon>
        <taxon>Actinomycetes</taxon>
        <taxon>Pseudonocardiales</taxon>
        <taxon>Pseudonocardiaceae</taxon>
        <taxon>Actinomycetospora</taxon>
    </lineage>
</organism>
<comment type="caution">
    <text evidence="8">The sequence shown here is derived from an EMBL/GenBank/DDBJ whole genome shotgun (WGS) entry which is preliminary data.</text>
</comment>
<evidence type="ECO:0000256" key="4">
    <source>
        <dbReference type="ARBA" id="ARBA00022989"/>
    </source>
</evidence>
<feature type="domain" description="EamA" evidence="7">
    <location>
        <begin position="12"/>
        <end position="145"/>
    </location>
</feature>
<keyword evidence="4 6" id="KW-1133">Transmembrane helix</keyword>
<dbReference type="PANTHER" id="PTHR32322:SF2">
    <property type="entry name" value="EAMA DOMAIN-CONTAINING PROTEIN"/>
    <property type="match status" value="1"/>
</dbReference>
<feature type="transmembrane region" description="Helical" evidence="6">
    <location>
        <begin position="74"/>
        <end position="97"/>
    </location>
</feature>
<evidence type="ECO:0000256" key="1">
    <source>
        <dbReference type="ARBA" id="ARBA00004141"/>
    </source>
</evidence>
<evidence type="ECO:0000256" key="2">
    <source>
        <dbReference type="ARBA" id="ARBA00007362"/>
    </source>
</evidence>
<evidence type="ECO:0000256" key="5">
    <source>
        <dbReference type="ARBA" id="ARBA00023136"/>
    </source>
</evidence>
<keyword evidence="3 6" id="KW-0812">Transmembrane</keyword>
<dbReference type="Pfam" id="PF00892">
    <property type="entry name" value="EamA"/>
    <property type="match status" value="1"/>
</dbReference>
<accession>A0A7Y9J3N8</accession>
<proteinExistence type="inferred from homology"/>
<dbReference type="EMBL" id="JACCBN010000001">
    <property type="protein sequence ID" value="NYD34238.1"/>
    <property type="molecule type" value="Genomic_DNA"/>
</dbReference>
<evidence type="ECO:0000313" key="8">
    <source>
        <dbReference type="EMBL" id="NYD34238.1"/>
    </source>
</evidence>
<feature type="transmembrane region" description="Helical" evidence="6">
    <location>
        <begin position="130"/>
        <end position="147"/>
    </location>
</feature>
<dbReference type="PANTHER" id="PTHR32322">
    <property type="entry name" value="INNER MEMBRANE TRANSPORTER"/>
    <property type="match status" value="1"/>
</dbReference>
<dbReference type="RefSeq" id="WP_343053613.1">
    <property type="nucleotide sequence ID" value="NZ_BAABHP010000012.1"/>
</dbReference>
<evidence type="ECO:0000259" key="7">
    <source>
        <dbReference type="Pfam" id="PF00892"/>
    </source>
</evidence>
<protein>
    <submittedName>
        <fullName evidence="8">Drug/metabolite transporter (DMT)-like permease</fullName>
    </submittedName>
</protein>
<reference evidence="8 9" key="1">
    <citation type="submission" date="2020-07" db="EMBL/GenBank/DDBJ databases">
        <title>Sequencing the genomes of 1000 actinobacteria strains.</title>
        <authorList>
            <person name="Klenk H.-P."/>
        </authorList>
    </citation>
    <scope>NUCLEOTIDE SEQUENCE [LARGE SCALE GENOMIC DNA]</scope>
    <source>
        <strain evidence="8 9">DSM 45772</strain>
    </source>
</reference>
<dbReference type="Proteomes" id="UP000535890">
    <property type="component" value="Unassembled WGS sequence"/>
</dbReference>
<keyword evidence="5 6" id="KW-0472">Membrane</keyword>
<dbReference type="AlphaFoldDB" id="A0A7Y9J3N8"/>
<comment type="subcellular location">
    <subcellularLocation>
        <location evidence="1">Membrane</location>
        <topology evidence="1">Multi-pass membrane protein</topology>
    </subcellularLocation>
</comment>
<gene>
    <name evidence="8" type="ORF">BJ983_000340</name>
</gene>
<feature type="transmembrane region" description="Helical" evidence="6">
    <location>
        <begin position="104"/>
        <end position="124"/>
    </location>
</feature>
<evidence type="ECO:0000313" key="9">
    <source>
        <dbReference type="Proteomes" id="UP000535890"/>
    </source>
</evidence>
<evidence type="ECO:0000256" key="3">
    <source>
        <dbReference type="ARBA" id="ARBA00022692"/>
    </source>
</evidence>
<evidence type="ECO:0000256" key="6">
    <source>
        <dbReference type="SAM" id="Phobius"/>
    </source>
</evidence>
<name>A0A7Y9J3N8_9PSEU</name>
<dbReference type="SUPFAM" id="SSF103481">
    <property type="entry name" value="Multidrug resistance efflux transporter EmrE"/>
    <property type="match status" value="1"/>
</dbReference>
<feature type="transmembrane region" description="Helical" evidence="6">
    <location>
        <begin position="12"/>
        <end position="32"/>
    </location>
</feature>
<keyword evidence="9" id="KW-1185">Reference proteome</keyword>
<dbReference type="InterPro" id="IPR050638">
    <property type="entry name" value="AA-Vitamin_Transporters"/>
</dbReference>
<dbReference type="GO" id="GO:0016020">
    <property type="term" value="C:membrane"/>
    <property type="evidence" value="ECO:0007669"/>
    <property type="project" value="UniProtKB-SubCell"/>
</dbReference>
<feature type="transmembrane region" description="Helical" evidence="6">
    <location>
        <begin position="39"/>
        <end position="62"/>
    </location>
</feature>
<dbReference type="InterPro" id="IPR000620">
    <property type="entry name" value="EamA_dom"/>
</dbReference>
<dbReference type="InterPro" id="IPR037185">
    <property type="entry name" value="EmrE-like"/>
</dbReference>
<comment type="similarity">
    <text evidence="2">Belongs to the EamA transporter family.</text>
</comment>
<sequence>MLAEAGGPGWTPWALVIVASSVLWATGTLVAARSVVLPAAGAATAVQLVVGGALVLTVGLVLDPATPIVGNASSWAAVAVLLVVDSLAGFALFTWLLRHASVSLVGTYAYAVPVVAYLTGVLVLGEEFRPVVLVGAALVLGAVALQVRQHSLARPHDGAGHLGGRA</sequence>